<name>A0A1B0B8H4_9MUSC</name>
<keyword evidence="1" id="KW-0812">Transmembrane</keyword>
<evidence type="ECO:0000256" key="1">
    <source>
        <dbReference type="SAM" id="Phobius"/>
    </source>
</evidence>
<reference evidence="3" key="1">
    <citation type="submission" date="2015-01" db="EMBL/GenBank/DDBJ databases">
        <authorList>
            <person name="Aksoy S."/>
            <person name="Warren W."/>
            <person name="Wilson R.K."/>
        </authorList>
    </citation>
    <scope>NUCLEOTIDE SEQUENCE [LARGE SCALE GENOMIC DNA]</scope>
    <source>
        <strain evidence="3">IAEA</strain>
    </source>
</reference>
<keyword evidence="3" id="KW-1185">Reference proteome</keyword>
<protein>
    <submittedName>
        <fullName evidence="2">Uncharacterized protein</fullName>
    </submittedName>
</protein>
<dbReference type="EMBL" id="JXJN01009940">
    <property type="status" value="NOT_ANNOTATED_CDS"/>
    <property type="molecule type" value="Genomic_DNA"/>
</dbReference>
<reference evidence="2" key="2">
    <citation type="submission" date="2020-05" db="UniProtKB">
        <authorList>
            <consortium name="EnsemblMetazoa"/>
        </authorList>
    </citation>
    <scope>IDENTIFICATION</scope>
    <source>
        <strain evidence="2">IAEA</strain>
    </source>
</reference>
<organism evidence="2 3">
    <name type="scientific">Glossina palpalis gambiensis</name>
    <dbReference type="NCBI Taxonomy" id="67801"/>
    <lineage>
        <taxon>Eukaryota</taxon>
        <taxon>Metazoa</taxon>
        <taxon>Ecdysozoa</taxon>
        <taxon>Arthropoda</taxon>
        <taxon>Hexapoda</taxon>
        <taxon>Insecta</taxon>
        <taxon>Pterygota</taxon>
        <taxon>Neoptera</taxon>
        <taxon>Endopterygota</taxon>
        <taxon>Diptera</taxon>
        <taxon>Brachycera</taxon>
        <taxon>Muscomorpha</taxon>
        <taxon>Hippoboscoidea</taxon>
        <taxon>Glossinidae</taxon>
        <taxon>Glossina</taxon>
    </lineage>
</organism>
<accession>A0A1B0B8H4</accession>
<evidence type="ECO:0000313" key="2">
    <source>
        <dbReference type="EnsemblMetazoa" id="GPPI022281-PA"/>
    </source>
</evidence>
<dbReference type="EnsemblMetazoa" id="GPPI022281-RA">
    <property type="protein sequence ID" value="GPPI022281-PA"/>
    <property type="gene ID" value="GPPI022281"/>
</dbReference>
<dbReference type="AlphaFoldDB" id="A0A1B0B8H4"/>
<keyword evidence="1" id="KW-1133">Transmembrane helix</keyword>
<feature type="transmembrane region" description="Helical" evidence="1">
    <location>
        <begin position="21"/>
        <end position="39"/>
    </location>
</feature>
<feature type="transmembrane region" description="Helical" evidence="1">
    <location>
        <begin position="45"/>
        <end position="63"/>
    </location>
</feature>
<dbReference type="EMBL" id="JXJN01009939">
    <property type="status" value="NOT_ANNOTATED_CDS"/>
    <property type="molecule type" value="Genomic_DNA"/>
</dbReference>
<dbReference type="VEuPathDB" id="VectorBase:GPPI022281"/>
<keyword evidence="1" id="KW-0472">Membrane</keyword>
<evidence type="ECO:0000313" key="3">
    <source>
        <dbReference type="Proteomes" id="UP000092460"/>
    </source>
</evidence>
<proteinExistence type="predicted"/>
<dbReference type="Proteomes" id="UP000092460">
    <property type="component" value="Unassembled WGS sequence"/>
</dbReference>
<sequence>MRQKSERQRPRFAERVLSNNTIVVTMALLSQILIINAFLPNPRYPLIQVFYFNAMSNLSKYLILRQIVIAKQMPYPINEH</sequence>